<keyword evidence="7" id="KW-1185">Reference proteome</keyword>
<protein>
    <submittedName>
        <fullName evidence="6">Helix-turn-helix domain-containing protein</fullName>
    </submittedName>
</protein>
<accession>A0ABV8EEP9</accession>
<dbReference type="Gene3D" id="1.10.10.60">
    <property type="entry name" value="Homeodomain-like"/>
    <property type="match status" value="1"/>
</dbReference>
<feature type="domain" description="HTH araC/xylS-type" evidence="5">
    <location>
        <begin position="188"/>
        <end position="286"/>
    </location>
</feature>
<dbReference type="InterPro" id="IPR018060">
    <property type="entry name" value="HTH_AraC"/>
</dbReference>
<dbReference type="CDD" id="cd06999">
    <property type="entry name" value="cupin_HpaA-like_N"/>
    <property type="match status" value="1"/>
</dbReference>
<evidence type="ECO:0000259" key="5">
    <source>
        <dbReference type="PROSITE" id="PS01124"/>
    </source>
</evidence>
<dbReference type="Gene3D" id="2.60.120.10">
    <property type="entry name" value="Jelly Rolls"/>
    <property type="match status" value="1"/>
</dbReference>
<evidence type="ECO:0000256" key="2">
    <source>
        <dbReference type="ARBA" id="ARBA00023125"/>
    </source>
</evidence>
<dbReference type="SUPFAM" id="SSF51182">
    <property type="entry name" value="RmlC-like cupins"/>
    <property type="match status" value="1"/>
</dbReference>
<reference evidence="7" key="1">
    <citation type="journal article" date="2019" name="Int. J. Syst. Evol. Microbiol.">
        <title>The Global Catalogue of Microorganisms (GCM) 10K type strain sequencing project: providing services to taxonomists for standard genome sequencing and annotation.</title>
        <authorList>
            <consortium name="The Broad Institute Genomics Platform"/>
            <consortium name="The Broad Institute Genome Sequencing Center for Infectious Disease"/>
            <person name="Wu L."/>
            <person name="Ma J."/>
        </authorList>
    </citation>
    <scope>NUCLEOTIDE SEQUENCE [LARGE SCALE GENOMIC DNA]</scope>
    <source>
        <strain evidence="7">TBRC 5781</strain>
    </source>
</reference>
<evidence type="ECO:0000256" key="4">
    <source>
        <dbReference type="ARBA" id="ARBA00023163"/>
    </source>
</evidence>
<dbReference type="RefSeq" id="WP_247259967.1">
    <property type="nucleotide sequence ID" value="NZ_JALJQZ010000006.1"/>
</dbReference>
<dbReference type="InterPro" id="IPR014710">
    <property type="entry name" value="RmlC-like_jellyroll"/>
</dbReference>
<evidence type="ECO:0000313" key="6">
    <source>
        <dbReference type="EMBL" id="MFC3969967.1"/>
    </source>
</evidence>
<sequence>MSVPTYGLYGEDPAESRLFWLHCETIVSRSSTYRFEIALHRHESFLQFLYIRSGAGDVVLEDGTITLQPPCVVVIPPGPAHGFRFSRDIDGLVVTIATRLVREPLRSVIDDALGRLPDPLMVPLDQDTADASYFQATFARIVTEHQLDTPQNDILLELHVAAVVVMLLRRALPTPGTQPETLAELRVRQFKDLIVRHLRDHLPAEAYARQLGVSPTHLNRMARLVTGKTAHELIMDRLMDEACRELVFTGYSIHQVAENLGFSDAAYFCRVFRSRIGLTPKTYRDQEIARMRNKEV</sequence>
<gene>
    <name evidence="6" type="ORF">ACFOVS_17875</name>
</gene>
<dbReference type="InterPro" id="IPR003313">
    <property type="entry name" value="AraC-bd"/>
</dbReference>
<dbReference type="InterPro" id="IPR011051">
    <property type="entry name" value="RmlC_Cupin_sf"/>
</dbReference>
<evidence type="ECO:0000256" key="1">
    <source>
        <dbReference type="ARBA" id="ARBA00023015"/>
    </source>
</evidence>
<keyword evidence="1" id="KW-0805">Transcription regulation</keyword>
<dbReference type="SMART" id="SM00342">
    <property type="entry name" value="HTH_ARAC"/>
    <property type="match status" value="1"/>
</dbReference>
<dbReference type="Pfam" id="PF02311">
    <property type="entry name" value="AraC_binding"/>
    <property type="match status" value="1"/>
</dbReference>
<dbReference type="Pfam" id="PF12833">
    <property type="entry name" value="HTH_18"/>
    <property type="match status" value="1"/>
</dbReference>
<comment type="caution">
    <text evidence="6">The sequence shown here is derived from an EMBL/GenBank/DDBJ whole genome shotgun (WGS) entry which is preliminary data.</text>
</comment>
<dbReference type="PROSITE" id="PS01124">
    <property type="entry name" value="HTH_ARAC_FAMILY_2"/>
    <property type="match status" value="1"/>
</dbReference>
<dbReference type="InterPro" id="IPR009057">
    <property type="entry name" value="Homeodomain-like_sf"/>
</dbReference>
<dbReference type="InterPro" id="IPR020449">
    <property type="entry name" value="Tscrpt_reg_AraC-type_HTH"/>
</dbReference>
<dbReference type="PANTHER" id="PTHR43280">
    <property type="entry name" value="ARAC-FAMILY TRANSCRIPTIONAL REGULATOR"/>
    <property type="match status" value="1"/>
</dbReference>
<dbReference type="InterPro" id="IPR047264">
    <property type="entry name" value="Cupin_HpaA-like_N"/>
</dbReference>
<proteinExistence type="predicted"/>
<organism evidence="6 7">
    <name type="scientific">Rhizobium lemnae</name>
    <dbReference type="NCBI Taxonomy" id="1214924"/>
    <lineage>
        <taxon>Bacteria</taxon>
        <taxon>Pseudomonadati</taxon>
        <taxon>Pseudomonadota</taxon>
        <taxon>Alphaproteobacteria</taxon>
        <taxon>Hyphomicrobiales</taxon>
        <taxon>Rhizobiaceae</taxon>
        <taxon>Rhizobium/Agrobacterium group</taxon>
        <taxon>Rhizobium</taxon>
    </lineage>
</organism>
<dbReference type="EMBL" id="JBHSBD010000083">
    <property type="protein sequence ID" value="MFC3969967.1"/>
    <property type="molecule type" value="Genomic_DNA"/>
</dbReference>
<keyword evidence="2" id="KW-0238">DNA-binding</keyword>
<dbReference type="SUPFAM" id="SSF46689">
    <property type="entry name" value="Homeodomain-like"/>
    <property type="match status" value="1"/>
</dbReference>
<evidence type="ECO:0000256" key="3">
    <source>
        <dbReference type="ARBA" id="ARBA00023159"/>
    </source>
</evidence>
<keyword evidence="4" id="KW-0804">Transcription</keyword>
<dbReference type="Proteomes" id="UP001595697">
    <property type="component" value="Unassembled WGS sequence"/>
</dbReference>
<name>A0ABV8EEP9_9HYPH</name>
<dbReference type="PRINTS" id="PR00032">
    <property type="entry name" value="HTHARAC"/>
</dbReference>
<keyword evidence="3" id="KW-0010">Activator</keyword>
<dbReference type="PANTHER" id="PTHR43280:SF32">
    <property type="entry name" value="TRANSCRIPTIONAL REGULATORY PROTEIN"/>
    <property type="match status" value="1"/>
</dbReference>
<evidence type="ECO:0000313" key="7">
    <source>
        <dbReference type="Proteomes" id="UP001595697"/>
    </source>
</evidence>